<evidence type="ECO:0000313" key="1">
    <source>
        <dbReference type="EMBL" id="KON31474.1"/>
    </source>
</evidence>
<comment type="caution">
    <text evidence="1">The sequence shown here is derived from an EMBL/GenBank/DDBJ whole genome shotgun (WGS) entry which is preliminary data.</text>
</comment>
<dbReference type="InterPro" id="IPR017853">
    <property type="entry name" value="GH"/>
</dbReference>
<name>A0A0M0BSS6_9ARCH</name>
<proteinExistence type="predicted"/>
<dbReference type="EMBL" id="LFWZ01000004">
    <property type="protein sequence ID" value="KON31474.1"/>
    <property type="molecule type" value="Genomic_DNA"/>
</dbReference>
<gene>
    <name evidence="1" type="ORF">AC482_00720</name>
</gene>
<accession>A0A0M0BSS6</accession>
<dbReference type="Proteomes" id="UP000037210">
    <property type="component" value="Unassembled WGS sequence"/>
</dbReference>
<evidence type="ECO:0000313" key="2">
    <source>
        <dbReference type="Proteomes" id="UP000037210"/>
    </source>
</evidence>
<protein>
    <recommendedName>
        <fullName evidence="3">Glycoside hydrolase family 5 domain-containing protein</fullName>
    </recommendedName>
</protein>
<sequence>MTTGVSIDGKMFRINGRPTYEGRTHMGNRVEGLLMNSRMVQGVFDDENPETRPDWRYPDTGAWDPERNTREFVETMASWRDHGLLAFTVNLQGGSPRGYSREQPWHNSAFRPDGSMKPDFLARMEKILDEADRLGMVVIVGYFYFGQDWRLEDDAAVRRAARDATEWLLDTGHGNILVEINNECDIRYNREILKAPNVHALINEVKSMTREGRRFNVSASFSGQMVPTDNVIAASDFILVHGNGPENPERVEEMVGEIRRSSRYRGQPILFNEDDHFSFDQPRNHFMSALASYASWGYFDPGANNYRDGYQCPPVNWSINTERKRCFFEKLREITGV</sequence>
<dbReference type="PATRIC" id="fig|1685127.3.peg.63"/>
<dbReference type="SUPFAM" id="SSF51445">
    <property type="entry name" value="(Trans)glycosidases"/>
    <property type="match status" value="1"/>
</dbReference>
<organism evidence="1 2">
    <name type="scientific">miscellaneous Crenarchaeota group-15 archaeon DG-45</name>
    <dbReference type="NCBI Taxonomy" id="1685127"/>
    <lineage>
        <taxon>Archaea</taxon>
        <taxon>Candidatus Bathyarchaeota</taxon>
        <taxon>MCG-15</taxon>
    </lineage>
</organism>
<dbReference type="AlphaFoldDB" id="A0A0M0BSS6"/>
<reference evidence="1 2" key="1">
    <citation type="submission" date="2015-06" db="EMBL/GenBank/DDBJ databases">
        <title>New insights into the roles of widespread benthic archaea in carbon and nitrogen cycling.</title>
        <authorList>
            <person name="Lazar C.S."/>
            <person name="Baker B.J."/>
            <person name="Seitz K.W."/>
            <person name="Hyde A.S."/>
            <person name="Dick G.J."/>
            <person name="Hinrichs K.-U."/>
            <person name="Teske A.P."/>
        </authorList>
    </citation>
    <scope>NUCLEOTIDE SEQUENCE [LARGE SCALE GENOMIC DNA]</scope>
    <source>
        <strain evidence="1">DG-45</strain>
    </source>
</reference>
<evidence type="ECO:0008006" key="3">
    <source>
        <dbReference type="Google" id="ProtNLM"/>
    </source>
</evidence>
<dbReference type="Gene3D" id="3.20.20.80">
    <property type="entry name" value="Glycosidases"/>
    <property type="match status" value="1"/>
</dbReference>